<proteinExistence type="predicted"/>
<keyword evidence="2" id="KW-1185">Reference proteome</keyword>
<dbReference type="AlphaFoldDB" id="A0A4Y6PMJ8"/>
<accession>A0A5B8XXR5</accession>
<name>A0A4Y6PMJ8_PERCE</name>
<evidence type="ECO:0000313" key="1">
    <source>
        <dbReference type="EMBL" id="QDG49511.1"/>
    </source>
</evidence>
<dbReference type="EMBL" id="CP041186">
    <property type="protein sequence ID" value="QDG49511.1"/>
    <property type="molecule type" value="Genomic_DNA"/>
</dbReference>
<accession>A0A4Y6PMJ8</accession>
<dbReference type="OrthoDB" id="5514753at2"/>
<sequence length="392" mass="43296">MSYKGLDRHLVEKVQAADVRQYLLANDWRRVPDLPDEVAVFRRDGDGQEVVVPMTPEFPEHQYRRMAEAISDIAGYEERAAEQVLNDLLTGPADVVRFRVDDPSVADGTILIEDGLNLFGGARKALLASACSVVDPQAYYARLSRAEASTFIKACRIASEPGSFIARVICPLDAVPVELGDEQLALTDENGERLAPEPFTRKVTGSLMKALDALVTRTNRDEIESLFESPAEQRLSANLCDALLEMQPAGRTSSLTVASHWAARRRPVDAPASCVELRSEHFDVVEQLANRLRPQREAEESSFIGTVIELSGSPGSDGRPQGQVTLRLQDGDDLLTARVNLKAEDYATAGQAHFANRHIKIWGTLHRRARIHQITAYDRLTLLDDSVEDALS</sequence>
<dbReference type="RefSeq" id="WP_141196008.1">
    <property type="nucleotide sequence ID" value="NZ_CP041186.1"/>
</dbReference>
<gene>
    <name evidence="1" type="ORF">FIV42_01790</name>
</gene>
<protein>
    <submittedName>
        <fullName evidence="1">Uncharacterized protein</fullName>
    </submittedName>
</protein>
<reference evidence="1 2" key="1">
    <citation type="submission" date="2019-06" db="EMBL/GenBank/DDBJ databases">
        <title>Persicimonas caeni gen. nov., sp. nov., a predatory bacterium isolated from solar saltern.</title>
        <authorList>
            <person name="Wang S."/>
        </authorList>
    </citation>
    <scope>NUCLEOTIDE SEQUENCE [LARGE SCALE GENOMIC DNA]</scope>
    <source>
        <strain evidence="1 2">YN101</strain>
    </source>
</reference>
<evidence type="ECO:0000313" key="2">
    <source>
        <dbReference type="Proteomes" id="UP000315995"/>
    </source>
</evidence>
<organism evidence="1 2">
    <name type="scientific">Persicimonas caeni</name>
    <dbReference type="NCBI Taxonomy" id="2292766"/>
    <lineage>
        <taxon>Bacteria</taxon>
        <taxon>Deltaproteobacteria</taxon>
        <taxon>Bradymonadales</taxon>
        <taxon>Bradymonadaceae</taxon>
        <taxon>Persicimonas</taxon>
    </lineage>
</organism>
<dbReference type="Proteomes" id="UP000315995">
    <property type="component" value="Chromosome"/>
</dbReference>